<dbReference type="SUPFAM" id="SSF53474">
    <property type="entry name" value="alpha/beta-Hydrolases"/>
    <property type="match status" value="1"/>
</dbReference>
<name>A0A9D1M4Q6_9PROT</name>
<sequence>MRFDFFTLGGSQFWEDVFFYQKWRIQRNYKTKQYRLLDNWDIRRAEGRFENCRRAFLKYIEVFQLSRQKGHMVIMLHGLGESKNIFKPLWREALKNGYMAAAINYPSTRKRIDGHIRQLDFFMNHLEDVQEVSFVTNGIGGVILRKLLSFDSPWRHKIKLNRIVEVSPPNQGSTLFKLLDKYRLFQRVLGPILKDVTPEAAKRLPPFENPQQVGIINCVPVWKRILFLLPEKWRQMLGSGEDAELKDVKQTITIKNTFFNPFKNEEVVRRCVKFLNQGKF</sequence>
<evidence type="ECO:0008006" key="3">
    <source>
        <dbReference type="Google" id="ProtNLM"/>
    </source>
</evidence>
<accession>A0A9D1M4Q6</accession>
<evidence type="ECO:0000313" key="1">
    <source>
        <dbReference type="EMBL" id="HIU53537.1"/>
    </source>
</evidence>
<comment type="caution">
    <text evidence="1">The sequence shown here is derived from an EMBL/GenBank/DDBJ whole genome shotgun (WGS) entry which is preliminary data.</text>
</comment>
<dbReference type="PANTHER" id="PTHR37946">
    <property type="entry name" value="SLL1969 PROTEIN"/>
    <property type="match status" value="1"/>
</dbReference>
<dbReference type="Proteomes" id="UP000824107">
    <property type="component" value="Unassembled WGS sequence"/>
</dbReference>
<organism evidence="1 2">
    <name type="scientific">Candidatus Scatocola faecipullorum</name>
    <dbReference type="NCBI Taxonomy" id="2840917"/>
    <lineage>
        <taxon>Bacteria</taxon>
        <taxon>Pseudomonadati</taxon>
        <taxon>Pseudomonadota</taxon>
        <taxon>Alphaproteobacteria</taxon>
        <taxon>Rhodospirillales</taxon>
        <taxon>Rhodospirillaceae</taxon>
        <taxon>Rhodospirillaceae incertae sedis</taxon>
        <taxon>Candidatus Scatocola</taxon>
    </lineage>
</organism>
<proteinExistence type="predicted"/>
<dbReference type="InterPro" id="IPR029058">
    <property type="entry name" value="AB_hydrolase_fold"/>
</dbReference>
<protein>
    <recommendedName>
        <fullName evidence="3">Alpha/beta hydrolase</fullName>
    </recommendedName>
</protein>
<gene>
    <name evidence="1" type="ORF">IAD20_05595</name>
</gene>
<dbReference type="PANTHER" id="PTHR37946:SF1">
    <property type="entry name" value="SLL1969 PROTEIN"/>
    <property type="match status" value="1"/>
</dbReference>
<reference evidence="1" key="2">
    <citation type="journal article" date="2021" name="PeerJ">
        <title>Extensive microbial diversity within the chicken gut microbiome revealed by metagenomics and culture.</title>
        <authorList>
            <person name="Gilroy R."/>
            <person name="Ravi A."/>
            <person name="Getino M."/>
            <person name="Pursley I."/>
            <person name="Horton D.L."/>
            <person name="Alikhan N.F."/>
            <person name="Baker D."/>
            <person name="Gharbi K."/>
            <person name="Hall N."/>
            <person name="Watson M."/>
            <person name="Adriaenssens E.M."/>
            <person name="Foster-Nyarko E."/>
            <person name="Jarju S."/>
            <person name="Secka A."/>
            <person name="Antonio M."/>
            <person name="Oren A."/>
            <person name="Chaudhuri R.R."/>
            <person name="La Ragione R."/>
            <person name="Hildebrand F."/>
            <person name="Pallen M.J."/>
        </authorList>
    </citation>
    <scope>NUCLEOTIDE SEQUENCE</scope>
    <source>
        <strain evidence="1">ChiW3-316</strain>
    </source>
</reference>
<evidence type="ECO:0000313" key="2">
    <source>
        <dbReference type="Proteomes" id="UP000824107"/>
    </source>
</evidence>
<dbReference type="AlphaFoldDB" id="A0A9D1M4Q6"/>
<dbReference type="Gene3D" id="3.40.50.1820">
    <property type="entry name" value="alpha/beta hydrolase"/>
    <property type="match status" value="1"/>
</dbReference>
<reference evidence="1" key="1">
    <citation type="submission" date="2020-10" db="EMBL/GenBank/DDBJ databases">
        <authorList>
            <person name="Gilroy R."/>
        </authorList>
    </citation>
    <scope>NUCLEOTIDE SEQUENCE</scope>
    <source>
        <strain evidence="1">ChiW3-316</strain>
    </source>
</reference>
<dbReference type="EMBL" id="DVNC01000036">
    <property type="protein sequence ID" value="HIU53537.1"/>
    <property type="molecule type" value="Genomic_DNA"/>
</dbReference>